<keyword evidence="2" id="KW-0963">Cytoplasm</keyword>
<organism evidence="3 4">
    <name type="scientific">Thermaerobacter composti</name>
    <dbReference type="NCBI Taxonomy" id="554949"/>
    <lineage>
        <taxon>Bacteria</taxon>
        <taxon>Bacillati</taxon>
        <taxon>Bacillota</taxon>
        <taxon>Clostridia</taxon>
        <taxon>Eubacteriales</taxon>
        <taxon>Clostridiales Family XVII. Incertae Sedis</taxon>
        <taxon>Thermaerobacter</taxon>
    </lineage>
</organism>
<dbReference type="PANTHER" id="PTHR21043">
    <property type="entry name" value="IOJAP SUPERFAMILY ORTHOLOG"/>
    <property type="match status" value="1"/>
</dbReference>
<evidence type="ECO:0000256" key="2">
    <source>
        <dbReference type="HAMAP-Rule" id="MF_01477"/>
    </source>
</evidence>
<dbReference type="PANTHER" id="PTHR21043:SF0">
    <property type="entry name" value="MITOCHONDRIAL ASSEMBLY OF RIBOSOMAL LARGE SUBUNIT PROTEIN 1"/>
    <property type="match status" value="1"/>
</dbReference>
<dbReference type="InterPro" id="IPR004394">
    <property type="entry name" value="Iojap/RsfS/C7orf30"/>
</dbReference>
<keyword evidence="4" id="KW-1185">Reference proteome</keyword>
<comment type="subunit">
    <text evidence="2">Interacts with ribosomal protein uL14 (rplN).</text>
</comment>
<protein>
    <recommendedName>
        <fullName evidence="2">Ribosomal silencing factor RsfS</fullName>
    </recommendedName>
</protein>
<gene>
    <name evidence="2 3" type="primary">rsfS</name>
    <name evidence="3" type="ORF">Q5761_11365</name>
</gene>
<dbReference type="Pfam" id="PF02410">
    <property type="entry name" value="RsfS"/>
    <property type="match status" value="1"/>
</dbReference>
<evidence type="ECO:0000313" key="4">
    <source>
        <dbReference type="Proteomes" id="UP001304683"/>
    </source>
</evidence>
<comment type="function">
    <text evidence="2">Functions as a ribosomal silencing factor. Interacts with ribosomal protein uL14 (rplN), blocking formation of intersubunit bridge B8. Prevents association of the 30S and 50S ribosomal subunits and the formation of functional ribosomes, thus repressing translation.</text>
</comment>
<dbReference type="RefSeq" id="WP_135224457.1">
    <property type="nucleotide sequence ID" value="NZ_CP132508.1"/>
</dbReference>
<accession>A0ABZ0QN79</accession>
<dbReference type="Proteomes" id="UP001304683">
    <property type="component" value="Chromosome"/>
</dbReference>
<dbReference type="HAMAP" id="MF_01477">
    <property type="entry name" value="Iojap_RsfS"/>
    <property type="match status" value="1"/>
</dbReference>
<comment type="similarity">
    <text evidence="1 2">Belongs to the Iojap/RsfS family.</text>
</comment>
<keyword evidence="2" id="KW-0810">Translation regulation</keyword>
<reference evidence="3 4" key="1">
    <citation type="submission" date="2023-08" db="EMBL/GenBank/DDBJ databases">
        <title>Genome sequence of Thermaerobacter compostii strain Ins1, a spore-forming filamentous bacterium isolated from a deep geothermal reservoir.</title>
        <authorList>
            <person name="Bregnard D."/>
            <person name="Gonzalez D."/>
            <person name="Junier P."/>
        </authorList>
    </citation>
    <scope>NUCLEOTIDE SEQUENCE [LARGE SCALE GENOMIC DNA]</scope>
    <source>
        <strain evidence="3 4">Ins1</strain>
    </source>
</reference>
<dbReference type="InterPro" id="IPR043519">
    <property type="entry name" value="NT_sf"/>
</dbReference>
<comment type="subcellular location">
    <subcellularLocation>
        <location evidence="2">Cytoplasm</location>
    </subcellularLocation>
</comment>
<keyword evidence="2" id="KW-0678">Repressor</keyword>
<evidence type="ECO:0000313" key="3">
    <source>
        <dbReference type="EMBL" id="WPD18943.1"/>
    </source>
</evidence>
<dbReference type="SUPFAM" id="SSF81301">
    <property type="entry name" value="Nucleotidyltransferase"/>
    <property type="match status" value="1"/>
</dbReference>
<proteinExistence type="inferred from homology"/>
<dbReference type="NCBIfam" id="TIGR00090">
    <property type="entry name" value="rsfS_iojap_ybeB"/>
    <property type="match status" value="1"/>
</dbReference>
<evidence type="ECO:0000256" key="1">
    <source>
        <dbReference type="ARBA" id="ARBA00010574"/>
    </source>
</evidence>
<dbReference type="Gene3D" id="3.30.460.10">
    <property type="entry name" value="Beta Polymerase, domain 2"/>
    <property type="match status" value="1"/>
</dbReference>
<dbReference type="EMBL" id="CP132508">
    <property type="protein sequence ID" value="WPD18943.1"/>
    <property type="molecule type" value="Genomic_DNA"/>
</dbReference>
<sequence length="118" mass="13266">MTSREKAVAIARAAEAKKAADVVILDMQGLTLIADYFVICHGQNPIHVRAIADGVEEEVGEQGWAPSHREGYDSARWVLLDFDDVVLHIFLAAEREYYGLERLWADARRLELESLPES</sequence>
<name>A0ABZ0QN79_9FIRM</name>